<sequence length="207" mass="24116">MYAVFSYEQIEANERRLNEYHIVVLLFVRPSVPGAQSIIKEFSYLHHNAKRYCSVYAVGYTNDPERFKSPVSVDGVDSEKWYYSDEEFVEFKRRLEKRIKWKYSGENELLVLKSNPLGASVLNFQNYVAININEGLRKEYISSYSSFMEKLIEASRSYTDARGAVGKASRLSVRQLTELAIKESKRLPGPIREVLKNRLFFKTSRAR</sequence>
<gene>
    <name evidence="1" type="ORF">IAD28_07135</name>
</gene>
<name>A0A9D1NSE0_9FIRM</name>
<evidence type="ECO:0000313" key="2">
    <source>
        <dbReference type="Proteomes" id="UP000823960"/>
    </source>
</evidence>
<proteinExistence type="predicted"/>
<dbReference type="Proteomes" id="UP000823960">
    <property type="component" value="Unassembled WGS sequence"/>
</dbReference>
<dbReference type="AlphaFoldDB" id="A0A9D1NSE0"/>
<dbReference type="EMBL" id="DVOL01000104">
    <property type="protein sequence ID" value="HIV11448.1"/>
    <property type="molecule type" value="Genomic_DNA"/>
</dbReference>
<organism evidence="1 2">
    <name type="scientific">Candidatus Faeciplasma avium</name>
    <dbReference type="NCBI Taxonomy" id="2840798"/>
    <lineage>
        <taxon>Bacteria</taxon>
        <taxon>Bacillati</taxon>
        <taxon>Bacillota</taxon>
        <taxon>Clostridia</taxon>
        <taxon>Eubacteriales</taxon>
        <taxon>Oscillospiraceae</taxon>
        <taxon>Oscillospiraceae incertae sedis</taxon>
        <taxon>Candidatus Faeciplasma</taxon>
    </lineage>
</organism>
<evidence type="ECO:0000313" key="1">
    <source>
        <dbReference type="EMBL" id="HIV11448.1"/>
    </source>
</evidence>
<reference evidence="1" key="2">
    <citation type="journal article" date="2021" name="PeerJ">
        <title>Extensive microbial diversity within the chicken gut microbiome revealed by metagenomics and culture.</title>
        <authorList>
            <person name="Gilroy R."/>
            <person name="Ravi A."/>
            <person name="Getino M."/>
            <person name="Pursley I."/>
            <person name="Horton D.L."/>
            <person name="Alikhan N.F."/>
            <person name="Baker D."/>
            <person name="Gharbi K."/>
            <person name="Hall N."/>
            <person name="Watson M."/>
            <person name="Adriaenssens E.M."/>
            <person name="Foster-Nyarko E."/>
            <person name="Jarju S."/>
            <person name="Secka A."/>
            <person name="Antonio M."/>
            <person name="Oren A."/>
            <person name="Chaudhuri R.R."/>
            <person name="La Ragione R."/>
            <person name="Hildebrand F."/>
            <person name="Pallen M.J."/>
        </authorList>
    </citation>
    <scope>NUCLEOTIDE SEQUENCE</scope>
    <source>
        <strain evidence="1">1370</strain>
    </source>
</reference>
<reference evidence="1" key="1">
    <citation type="submission" date="2020-10" db="EMBL/GenBank/DDBJ databases">
        <authorList>
            <person name="Gilroy R."/>
        </authorList>
    </citation>
    <scope>NUCLEOTIDE SEQUENCE</scope>
    <source>
        <strain evidence="1">1370</strain>
    </source>
</reference>
<accession>A0A9D1NSE0</accession>
<comment type="caution">
    <text evidence="1">The sequence shown here is derived from an EMBL/GenBank/DDBJ whole genome shotgun (WGS) entry which is preliminary data.</text>
</comment>
<protein>
    <submittedName>
        <fullName evidence="1">Uncharacterized protein</fullName>
    </submittedName>
</protein>